<keyword evidence="4" id="KW-1185">Reference proteome</keyword>
<dbReference type="Proteomes" id="UP000001953">
    <property type="component" value="Chromosome"/>
</dbReference>
<dbReference type="InterPro" id="IPR045455">
    <property type="entry name" value="NrS-1_pol-like_helicase"/>
</dbReference>
<dbReference type="EMBL" id="CP000319">
    <property type="protein sequence ID" value="ABE63309.1"/>
    <property type="molecule type" value="Genomic_DNA"/>
</dbReference>
<dbReference type="eggNOG" id="COG5545">
    <property type="taxonomic scope" value="Bacteria"/>
</dbReference>
<dbReference type="AlphaFoldDB" id="Q1QKD8"/>
<feature type="region of interest" description="Disordered" evidence="1">
    <location>
        <begin position="1"/>
        <end position="20"/>
    </location>
</feature>
<dbReference type="SMART" id="SM00943">
    <property type="entry name" value="Prim-Pol"/>
    <property type="match status" value="1"/>
</dbReference>
<proteinExistence type="predicted"/>
<dbReference type="SUPFAM" id="SSF56747">
    <property type="entry name" value="Prim-pol domain"/>
    <property type="match status" value="1"/>
</dbReference>
<dbReference type="GO" id="GO:0016817">
    <property type="term" value="F:hydrolase activity, acting on acid anhydrides"/>
    <property type="evidence" value="ECO:0007669"/>
    <property type="project" value="InterPro"/>
</dbReference>
<dbReference type="STRING" id="323097.Nham_2527"/>
<feature type="domain" description="DNA primase/polymerase bifunctional N-terminal" evidence="2">
    <location>
        <begin position="52"/>
        <end position="210"/>
    </location>
</feature>
<dbReference type="Pfam" id="PF19263">
    <property type="entry name" value="DUF5906"/>
    <property type="match status" value="1"/>
</dbReference>
<evidence type="ECO:0000259" key="2">
    <source>
        <dbReference type="SMART" id="SM00943"/>
    </source>
</evidence>
<dbReference type="Gene3D" id="3.40.50.300">
    <property type="entry name" value="P-loop containing nucleotide triphosphate hydrolases"/>
    <property type="match status" value="1"/>
</dbReference>
<dbReference type="InterPro" id="IPR014819">
    <property type="entry name" value="PriCT_2"/>
</dbReference>
<name>Q1QKD8_NITHX</name>
<accession>Q1QKD8</accession>
<dbReference type="HOGENOM" id="CLU_368349_0_0_5"/>
<organism evidence="3 4">
    <name type="scientific">Nitrobacter hamburgensis (strain DSM 10229 / NCIMB 13809 / X14)</name>
    <dbReference type="NCBI Taxonomy" id="323097"/>
    <lineage>
        <taxon>Bacteria</taxon>
        <taxon>Pseudomonadati</taxon>
        <taxon>Pseudomonadota</taxon>
        <taxon>Alphaproteobacteria</taxon>
        <taxon>Hyphomicrobiales</taxon>
        <taxon>Nitrobacteraceae</taxon>
        <taxon>Nitrobacter</taxon>
    </lineage>
</organism>
<dbReference type="KEGG" id="nha:Nham_2527"/>
<dbReference type="Pfam" id="PF08707">
    <property type="entry name" value="PriCT_2"/>
    <property type="match status" value="1"/>
</dbReference>
<dbReference type="CDD" id="cd04859">
    <property type="entry name" value="Prim_Pol"/>
    <property type="match status" value="1"/>
</dbReference>
<dbReference type="Pfam" id="PF09250">
    <property type="entry name" value="Prim-Pol"/>
    <property type="match status" value="1"/>
</dbReference>
<dbReference type="OrthoDB" id="8215052at2"/>
<protein>
    <recommendedName>
        <fullName evidence="2">DNA primase/polymerase bifunctional N-terminal domain-containing protein</fullName>
    </recommendedName>
</protein>
<gene>
    <name evidence="3" type="ordered locus">Nham_2527</name>
</gene>
<evidence type="ECO:0000313" key="3">
    <source>
        <dbReference type="EMBL" id="ABE63309.1"/>
    </source>
</evidence>
<evidence type="ECO:0000313" key="4">
    <source>
        <dbReference type="Proteomes" id="UP000001953"/>
    </source>
</evidence>
<dbReference type="InterPro" id="IPR027417">
    <property type="entry name" value="P-loop_NTPase"/>
</dbReference>
<evidence type="ECO:0000256" key="1">
    <source>
        <dbReference type="SAM" id="MobiDB-lite"/>
    </source>
</evidence>
<dbReference type="InterPro" id="IPR015330">
    <property type="entry name" value="DNA_primase/pol_bifunc_N"/>
</dbReference>
<reference evidence="3 4" key="1">
    <citation type="submission" date="2006-03" db="EMBL/GenBank/DDBJ databases">
        <title>Complete sequence of chromosome of Nitrobacter hamburgensis X14.</title>
        <authorList>
            <consortium name="US DOE Joint Genome Institute"/>
            <person name="Copeland A."/>
            <person name="Lucas S."/>
            <person name="Lapidus A."/>
            <person name="Barry K."/>
            <person name="Detter J.C."/>
            <person name="Glavina del Rio T."/>
            <person name="Hammon N."/>
            <person name="Israni S."/>
            <person name="Dalin E."/>
            <person name="Tice H."/>
            <person name="Pitluck S."/>
            <person name="Chain P."/>
            <person name="Malfatti S."/>
            <person name="Shin M."/>
            <person name="Vergez L."/>
            <person name="Schmutz J."/>
            <person name="Larimer F."/>
            <person name="Land M."/>
            <person name="Hauser L."/>
            <person name="Kyrpides N."/>
            <person name="Ivanova N."/>
            <person name="Ward B."/>
            <person name="Arp D."/>
            <person name="Klotz M."/>
            <person name="Stein L."/>
            <person name="O'Mullan G."/>
            <person name="Starkenburg S."/>
            <person name="Sayavedra L."/>
            <person name="Poret-Peterson A.T."/>
            <person name="Gentry M.E."/>
            <person name="Bruce D."/>
            <person name="Richardson P."/>
        </authorList>
    </citation>
    <scope>NUCLEOTIDE SEQUENCE [LARGE SCALE GENOMIC DNA]</scope>
    <source>
        <strain evidence="4">DSM 10229 / NCIMB 13809 / X14</strain>
    </source>
</reference>
<sequence>MSDVLENENGRIGEIDAPAGAREKTAGFDADVVENAEIGIPETPSFQDASLLDEYEQAGHGAKLIRLRGKEPVGRWKDLPSIGVDGGKRWMAKGGNVGFRMSNTDLVIDIDPRRFPDSDDVLARFLRDFDLPAHPFVLTGGGGYHLYFRKPAEDIVRYEHDNYPGFEFRTSGHYVVSAGSVHPDTGRLYRFDDDPLRCSLSEAPMMPDRLLDAIRKPNIEASSDEAGALDPETLAEWLVDVDPTEFKDQRKWQDMMMACHHATNGTGVDEFIVWSTSDPEYSDYSEVIRQRWDPLEAIPDGITVRTLIGYLPREKRREAVELINRTNALDDFPDDLDAEPDKTRSVWDDWVFVADAMQFVRREDGKKYRTDQWKALYAGLNPDGEVLNAIWKGRVPMRKFESLVYLPETGEFPDGESGRRYNIWRKDGVEAKAGDVTPFLVHLAYLFPDGKDRDHVLDYLALLVQRPADKIHFALLIRGAQGTGKSWIGRLMERIVGSRNTVRPSNEEVVSHWTAWMEGAQLAVIEELMTLGRKEVANRLKPAITDPTIRIEEKNCSLYSIPNCLNFIGFTNHEDALPIEHGDRRWLVVFSPARPRDSAYYQGLFEFLDGDGAAYVKHWLLKRKVGLNPHGVAPFTAGKEAMRRLSIGDAEAYLLELFEERQPPFDFDLVRVDELVDAVPSALRGRSNLRARVSKFLKDEIGAVSHARYTKADRQRPAYQLWSVRNHDIWDNIGASGRIDAYLSHRSDDVLDQFKR</sequence>
<dbReference type="RefSeq" id="WP_011510976.1">
    <property type="nucleotide sequence ID" value="NC_007964.1"/>
</dbReference>
<dbReference type="SUPFAM" id="SSF52540">
    <property type="entry name" value="P-loop containing nucleoside triphosphate hydrolases"/>
    <property type="match status" value="1"/>
</dbReference>